<accession>A0ABR2QBL5</accession>
<comment type="caution">
    <text evidence="2">The sequence shown here is derived from an EMBL/GenBank/DDBJ whole genome shotgun (WGS) entry which is preliminary data.</text>
</comment>
<proteinExistence type="predicted"/>
<keyword evidence="3" id="KW-1185">Reference proteome</keyword>
<dbReference type="EMBL" id="JBBPBN010000042">
    <property type="protein sequence ID" value="KAK8998061.1"/>
    <property type="molecule type" value="Genomic_DNA"/>
</dbReference>
<dbReference type="Proteomes" id="UP001396334">
    <property type="component" value="Unassembled WGS sequence"/>
</dbReference>
<keyword evidence="1" id="KW-1133">Transmembrane helix</keyword>
<feature type="transmembrane region" description="Helical" evidence="1">
    <location>
        <begin position="51"/>
        <end position="71"/>
    </location>
</feature>
<sequence>MEIGDEGRVFSSLSTSYALPRSSSSIGSFYLCLPEVQSCKAGYLHVNVLKFLWFFIHSTVVVVLINGVERVEPLVVISFLGLRGVKMRLDFGIKYIIISFAICYGAQTLFIIDELRAKETTPEYQTVAKSFNLMSFKYRD</sequence>
<organism evidence="2 3">
    <name type="scientific">Hibiscus sabdariffa</name>
    <name type="common">roselle</name>
    <dbReference type="NCBI Taxonomy" id="183260"/>
    <lineage>
        <taxon>Eukaryota</taxon>
        <taxon>Viridiplantae</taxon>
        <taxon>Streptophyta</taxon>
        <taxon>Embryophyta</taxon>
        <taxon>Tracheophyta</taxon>
        <taxon>Spermatophyta</taxon>
        <taxon>Magnoliopsida</taxon>
        <taxon>eudicotyledons</taxon>
        <taxon>Gunneridae</taxon>
        <taxon>Pentapetalae</taxon>
        <taxon>rosids</taxon>
        <taxon>malvids</taxon>
        <taxon>Malvales</taxon>
        <taxon>Malvaceae</taxon>
        <taxon>Malvoideae</taxon>
        <taxon>Hibiscus</taxon>
    </lineage>
</organism>
<evidence type="ECO:0000313" key="3">
    <source>
        <dbReference type="Proteomes" id="UP001396334"/>
    </source>
</evidence>
<evidence type="ECO:0000256" key="1">
    <source>
        <dbReference type="SAM" id="Phobius"/>
    </source>
</evidence>
<reference evidence="2 3" key="1">
    <citation type="journal article" date="2024" name="G3 (Bethesda)">
        <title>Genome assembly of Hibiscus sabdariffa L. provides insights into metabolisms of medicinal natural products.</title>
        <authorList>
            <person name="Kim T."/>
        </authorList>
    </citation>
    <scope>NUCLEOTIDE SEQUENCE [LARGE SCALE GENOMIC DNA]</scope>
    <source>
        <strain evidence="2">TK-2024</strain>
        <tissue evidence="2">Old leaves</tissue>
    </source>
</reference>
<name>A0ABR2QBL5_9ROSI</name>
<keyword evidence="1" id="KW-0812">Transmembrane</keyword>
<feature type="transmembrane region" description="Helical" evidence="1">
    <location>
        <begin position="92"/>
        <end position="112"/>
    </location>
</feature>
<protein>
    <submittedName>
        <fullName evidence="2">Uncharacterized protein</fullName>
    </submittedName>
</protein>
<keyword evidence="1" id="KW-0472">Membrane</keyword>
<gene>
    <name evidence="2" type="ORF">V6N11_012593</name>
</gene>
<evidence type="ECO:0000313" key="2">
    <source>
        <dbReference type="EMBL" id="KAK8998061.1"/>
    </source>
</evidence>